<reference evidence="9" key="1">
    <citation type="submission" date="2021-09" db="EMBL/GenBank/DDBJ databases">
        <authorList>
            <consortium name="AG Swart"/>
            <person name="Singh M."/>
            <person name="Singh A."/>
            <person name="Seah K."/>
            <person name="Emmerich C."/>
        </authorList>
    </citation>
    <scope>NUCLEOTIDE SEQUENCE</scope>
    <source>
        <strain evidence="9">ATCC30299</strain>
    </source>
</reference>
<accession>A0AAU9JQ90</accession>
<dbReference type="PANTHER" id="PTHR12983:SF9">
    <property type="entry name" value="E3 UBIQUITIN-PROTEIN LIGASE RNF10"/>
    <property type="match status" value="1"/>
</dbReference>
<gene>
    <name evidence="9" type="ORF">BSTOLATCC_MIC45611</name>
</gene>
<feature type="compositionally biased region" description="Basic and acidic residues" evidence="7">
    <location>
        <begin position="461"/>
        <end position="471"/>
    </location>
</feature>
<evidence type="ECO:0000256" key="6">
    <source>
        <dbReference type="PROSITE-ProRule" id="PRU00175"/>
    </source>
</evidence>
<evidence type="ECO:0000256" key="2">
    <source>
        <dbReference type="ARBA" id="ARBA00022490"/>
    </source>
</evidence>
<name>A0AAU9JQ90_9CILI</name>
<protein>
    <recommendedName>
        <fullName evidence="8">RING-type domain-containing protein</fullName>
    </recommendedName>
</protein>
<dbReference type="GO" id="GO:0045944">
    <property type="term" value="P:positive regulation of transcription by RNA polymerase II"/>
    <property type="evidence" value="ECO:0007669"/>
    <property type="project" value="TreeGrafter"/>
</dbReference>
<evidence type="ECO:0000256" key="3">
    <source>
        <dbReference type="ARBA" id="ARBA00022723"/>
    </source>
</evidence>
<dbReference type="InterPro" id="IPR039739">
    <property type="entry name" value="MAG2/RNF10"/>
</dbReference>
<dbReference type="GO" id="GO:0000976">
    <property type="term" value="F:transcription cis-regulatory region binding"/>
    <property type="evidence" value="ECO:0007669"/>
    <property type="project" value="TreeGrafter"/>
</dbReference>
<evidence type="ECO:0000313" key="9">
    <source>
        <dbReference type="EMBL" id="CAG9328155.1"/>
    </source>
</evidence>
<dbReference type="SUPFAM" id="SSF57850">
    <property type="entry name" value="RING/U-box"/>
    <property type="match status" value="1"/>
</dbReference>
<dbReference type="SMART" id="SM00184">
    <property type="entry name" value="RING"/>
    <property type="match status" value="1"/>
</dbReference>
<comment type="caution">
    <text evidence="9">The sequence shown here is derived from an EMBL/GenBank/DDBJ whole genome shotgun (WGS) entry which is preliminary data.</text>
</comment>
<evidence type="ECO:0000313" key="10">
    <source>
        <dbReference type="Proteomes" id="UP001162131"/>
    </source>
</evidence>
<dbReference type="InterPro" id="IPR013083">
    <property type="entry name" value="Znf_RING/FYVE/PHD"/>
</dbReference>
<keyword evidence="10" id="KW-1185">Reference proteome</keyword>
<proteinExistence type="predicted"/>
<evidence type="ECO:0000256" key="1">
    <source>
        <dbReference type="ARBA" id="ARBA00004496"/>
    </source>
</evidence>
<feature type="region of interest" description="Disordered" evidence="7">
    <location>
        <begin position="452"/>
        <end position="492"/>
    </location>
</feature>
<dbReference type="InterPro" id="IPR001841">
    <property type="entry name" value="Znf_RING"/>
</dbReference>
<dbReference type="GO" id="GO:0005737">
    <property type="term" value="C:cytoplasm"/>
    <property type="evidence" value="ECO:0007669"/>
    <property type="project" value="UniProtKB-SubCell"/>
</dbReference>
<keyword evidence="3" id="KW-0479">Metal-binding</keyword>
<keyword evidence="2" id="KW-0963">Cytoplasm</keyword>
<feature type="domain" description="RING-type" evidence="8">
    <location>
        <begin position="97"/>
        <end position="139"/>
    </location>
</feature>
<dbReference type="EMBL" id="CAJZBQ010000045">
    <property type="protein sequence ID" value="CAG9328155.1"/>
    <property type="molecule type" value="Genomic_DNA"/>
</dbReference>
<dbReference type="AlphaFoldDB" id="A0AAU9JQ90"/>
<evidence type="ECO:0000256" key="4">
    <source>
        <dbReference type="ARBA" id="ARBA00022771"/>
    </source>
</evidence>
<dbReference type="PANTHER" id="PTHR12983">
    <property type="entry name" value="RING FINGER 10 FAMILY MEMBER"/>
    <property type="match status" value="1"/>
</dbReference>
<dbReference type="Proteomes" id="UP001162131">
    <property type="component" value="Unassembled WGS sequence"/>
</dbReference>
<keyword evidence="4 6" id="KW-0863">Zinc-finger</keyword>
<dbReference type="PROSITE" id="PS00518">
    <property type="entry name" value="ZF_RING_1"/>
    <property type="match status" value="1"/>
</dbReference>
<dbReference type="Pfam" id="PF13923">
    <property type="entry name" value="zf-C3HC4_2"/>
    <property type="match status" value="1"/>
</dbReference>
<sequence length="492" mass="57362">MDNKPSQGRHNKKEKKNQKVHLEEYLGFKIAAKKEPPPVRIKKVQQKGLQDITLSPYCSFAIRLPAEIIQYHTDPNIPLEWETIGMVTRLTTHQFTCPICLDHEFTACRVNRCGHLFCWPCVIRYLWATENQAKRCPICFDPVKGSNLRPMIIKRVEAVQEGNTIEMQLLMREKGKISLFKCGEPIQEKVMQSFIDYKSSHAVFNRITLQLDERSILEDQKSQLEACLVKTEDSFERSAIEKALEYVGKEIESSHANTNDTRNTEEPLRNPSKYYYLYQISDGQPYFLHPLNVKMMLKEYGNFENFPVKITGKVLEIEDTFITEFEIKKLGIFNHIARGATVSQVEIDMRGICSYETTRMFDNELHQRANKRRRLKVKEERCQQEIAKRSKAEEEANNLLMAYFENPQVAVPVRRVTPPKKIEEVKKIEEKKESEEAGKSIWSSFTDVLKKPPRQVVRSQRQTESKEKEEENGNEDPPKLTLFDLVKHKSMK</sequence>
<keyword evidence="5" id="KW-0862">Zinc</keyword>
<dbReference type="Gene3D" id="3.30.40.10">
    <property type="entry name" value="Zinc/RING finger domain, C3HC4 (zinc finger)"/>
    <property type="match status" value="1"/>
</dbReference>
<evidence type="ECO:0000259" key="8">
    <source>
        <dbReference type="PROSITE" id="PS50089"/>
    </source>
</evidence>
<evidence type="ECO:0000256" key="7">
    <source>
        <dbReference type="SAM" id="MobiDB-lite"/>
    </source>
</evidence>
<dbReference type="PROSITE" id="PS50089">
    <property type="entry name" value="ZF_RING_2"/>
    <property type="match status" value="1"/>
</dbReference>
<dbReference type="GO" id="GO:0008270">
    <property type="term" value="F:zinc ion binding"/>
    <property type="evidence" value="ECO:0007669"/>
    <property type="project" value="UniProtKB-KW"/>
</dbReference>
<organism evidence="9 10">
    <name type="scientific">Blepharisma stoltei</name>
    <dbReference type="NCBI Taxonomy" id="1481888"/>
    <lineage>
        <taxon>Eukaryota</taxon>
        <taxon>Sar</taxon>
        <taxon>Alveolata</taxon>
        <taxon>Ciliophora</taxon>
        <taxon>Postciliodesmatophora</taxon>
        <taxon>Heterotrichea</taxon>
        <taxon>Heterotrichida</taxon>
        <taxon>Blepharismidae</taxon>
        <taxon>Blepharisma</taxon>
    </lineage>
</organism>
<dbReference type="InterPro" id="IPR017907">
    <property type="entry name" value="Znf_RING_CS"/>
</dbReference>
<comment type="subcellular location">
    <subcellularLocation>
        <location evidence="1">Cytoplasm</location>
    </subcellularLocation>
</comment>
<evidence type="ECO:0000256" key="5">
    <source>
        <dbReference type="ARBA" id="ARBA00022833"/>
    </source>
</evidence>